<dbReference type="Proteomes" id="UP000240572">
    <property type="component" value="Unassembled WGS sequence"/>
</dbReference>
<reference evidence="1 2" key="1">
    <citation type="submission" date="2018-03" db="EMBL/GenBank/DDBJ databases">
        <title>Genomic Encyclopedia of Type Strains, Phase III (KMG-III): the genomes of soil and plant-associated and newly described type strains.</title>
        <authorList>
            <person name="Whitman W."/>
        </authorList>
    </citation>
    <scope>NUCLEOTIDE SEQUENCE [LARGE SCALE GENOMIC DNA]</scope>
    <source>
        <strain evidence="1 2">CGMCC 1.12700</strain>
    </source>
</reference>
<keyword evidence="2" id="KW-1185">Reference proteome</keyword>
<organism evidence="1 2">
    <name type="scientific">Taibaiella chishuiensis</name>
    <dbReference type="NCBI Taxonomy" id="1434707"/>
    <lineage>
        <taxon>Bacteria</taxon>
        <taxon>Pseudomonadati</taxon>
        <taxon>Bacteroidota</taxon>
        <taxon>Chitinophagia</taxon>
        <taxon>Chitinophagales</taxon>
        <taxon>Chitinophagaceae</taxon>
        <taxon>Taibaiella</taxon>
    </lineage>
</organism>
<dbReference type="EMBL" id="PYGD01000002">
    <property type="protein sequence ID" value="PSK93143.1"/>
    <property type="molecule type" value="Genomic_DNA"/>
</dbReference>
<dbReference type="RefSeq" id="WP_106522167.1">
    <property type="nucleotide sequence ID" value="NZ_PYGD01000002.1"/>
</dbReference>
<protein>
    <submittedName>
        <fullName evidence="1">Uncharacterized protein</fullName>
    </submittedName>
</protein>
<gene>
    <name evidence="1" type="ORF">B0I18_102113</name>
</gene>
<proteinExistence type="predicted"/>
<comment type="caution">
    <text evidence="1">The sequence shown here is derived from an EMBL/GenBank/DDBJ whole genome shotgun (WGS) entry which is preliminary data.</text>
</comment>
<evidence type="ECO:0000313" key="1">
    <source>
        <dbReference type="EMBL" id="PSK93143.1"/>
    </source>
</evidence>
<name>A0A2P8D7F4_9BACT</name>
<accession>A0A2P8D7F4</accession>
<sequence>MKKINKALPKLKFNSKKILVLTQSQMDNVNAGDGNSVFTRPVTWDCVAPYNAPPFLTQKYCND</sequence>
<dbReference type="AlphaFoldDB" id="A0A2P8D7F4"/>
<evidence type="ECO:0000313" key="2">
    <source>
        <dbReference type="Proteomes" id="UP000240572"/>
    </source>
</evidence>
<dbReference type="OrthoDB" id="9966504at2"/>